<name>A0A261XXX3_9FUNG</name>
<keyword evidence="7" id="KW-1185">Reference proteome</keyword>
<feature type="transmembrane region" description="Helical" evidence="5">
    <location>
        <begin position="224"/>
        <end position="241"/>
    </location>
</feature>
<comment type="subcellular location">
    <subcellularLocation>
        <location evidence="1">Membrane</location>
        <topology evidence="1">Multi-pass membrane protein</topology>
    </subcellularLocation>
</comment>
<evidence type="ECO:0000256" key="5">
    <source>
        <dbReference type="SAM" id="Phobius"/>
    </source>
</evidence>
<evidence type="ECO:0000313" key="7">
    <source>
        <dbReference type="Proteomes" id="UP000242875"/>
    </source>
</evidence>
<feature type="transmembrane region" description="Helical" evidence="5">
    <location>
        <begin position="50"/>
        <end position="67"/>
    </location>
</feature>
<proteinExistence type="predicted"/>
<gene>
    <name evidence="6" type="ORF">BZG36_04535</name>
</gene>
<dbReference type="OrthoDB" id="196103at2759"/>
<feature type="transmembrane region" description="Helical" evidence="5">
    <location>
        <begin position="131"/>
        <end position="152"/>
    </location>
</feature>
<dbReference type="Pfam" id="PF05978">
    <property type="entry name" value="UNC-93"/>
    <property type="match status" value="1"/>
</dbReference>
<accession>A0A261XXX3</accession>
<dbReference type="InterPro" id="IPR051617">
    <property type="entry name" value="UNC-93-like_regulator"/>
</dbReference>
<evidence type="ECO:0000256" key="4">
    <source>
        <dbReference type="ARBA" id="ARBA00023136"/>
    </source>
</evidence>
<dbReference type="AlphaFoldDB" id="A0A261XXX3"/>
<feature type="transmembrane region" description="Helical" evidence="5">
    <location>
        <begin position="399"/>
        <end position="421"/>
    </location>
</feature>
<dbReference type="SUPFAM" id="SSF103473">
    <property type="entry name" value="MFS general substrate transporter"/>
    <property type="match status" value="1"/>
</dbReference>
<feature type="transmembrane region" description="Helical" evidence="5">
    <location>
        <begin position="164"/>
        <end position="187"/>
    </location>
</feature>
<dbReference type="Gene3D" id="1.20.1250.20">
    <property type="entry name" value="MFS general substrate transporter like domains"/>
    <property type="match status" value="1"/>
</dbReference>
<evidence type="ECO:0000256" key="3">
    <source>
        <dbReference type="ARBA" id="ARBA00022989"/>
    </source>
</evidence>
<sequence>MKFRLRWSSPLTQILLVSVTCFCCPGMFNALNGLGGGGKADTTATNNANTALAVTFTVFSLIGGGIFNLCGHYIMVPGALMYALYVGSYLSDSSTFTIATGATLGIGAGLLWSSQGAIMMSYPMEKDKGKYFAIFWAIFNLGSTIGSAIALANEWRSNDNTGSVGTGTYIAFICIMGVGAFSALLLLPASKVYHSDGTPVSMHKYSNVTRECIGIFKLFTNWKMLILIPLFGGSNWFYTYQFQVYNGGGYFNLRARTLNNLLYWVFQIIGAGVFGSFMDWARLGGRRRRAWCGLTVVFLIMAATWIGGIFVQLKFSRESVKGLTPSEQQDAHGGVYAGELITYALFGVVDSIYQGFCYWLMGALTNDTERAARYGGFYKTTQNAFAAIAPQLDVNGVSYLVQLIVCWIICVVGMAGAVPVIMTIEETTEEVVDNLKGIEGKEVVVGGALEVDIKEDYKESINS</sequence>
<organism evidence="6 7">
    <name type="scientific">Bifiguratus adelaidae</name>
    <dbReference type="NCBI Taxonomy" id="1938954"/>
    <lineage>
        <taxon>Eukaryota</taxon>
        <taxon>Fungi</taxon>
        <taxon>Fungi incertae sedis</taxon>
        <taxon>Mucoromycota</taxon>
        <taxon>Mucoromycotina</taxon>
        <taxon>Endogonomycetes</taxon>
        <taxon>Endogonales</taxon>
        <taxon>Endogonales incertae sedis</taxon>
        <taxon>Bifiguratus</taxon>
    </lineage>
</organism>
<dbReference type="InterPro" id="IPR010291">
    <property type="entry name" value="Ion_channel_UNC-93"/>
</dbReference>
<keyword evidence="2 5" id="KW-0812">Transmembrane</keyword>
<dbReference type="PANTHER" id="PTHR23294:SF59">
    <property type="entry name" value="UNC93-LIKE PROTEIN C922.05C"/>
    <property type="match status" value="1"/>
</dbReference>
<protein>
    <recommendedName>
        <fullName evidence="8">MFS general substrate transporter</fullName>
    </recommendedName>
</protein>
<evidence type="ECO:0008006" key="8">
    <source>
        <dbReference type="Google" id="ProtNLM"/>
    </source>
</evidence>
<dbReference type="InterPro" id="IPR036259">
    <property type="entry name" value="MFS_trans_sf"/>
</dbReference>
<evidence type="ECO:0000256" key="1">
    <source>
        <dbReference type="ARBA" id="ARBA00004141"/>
    </source>
</evidence>
<dbReference type="GO" id="GO:0016020">
    <property type="term" value="C:membrane"/>
    <property type="evidence" value="ECO:0007669"/>
    <property type="project" value="UniProtKB-SubCell"/>
</dbReference>
<feature type="transmembrane region" description="Helical" evidence="5">
    <location>
        <begin position="261"/>
        <end position="278"/>
    </location>
</feature>
<comment type="caution">
    <text evidence="6">The sequence shown here is derived from an EMBL/GenBank/DDBJ whole genome shotgun (WGS) entry which is preliminary data.</text>
</comment>
<evidence type="ECO:0000313" key="6">
    <source>
        <dbReference type="EMBL" id="OZJ03223.1"/>
    </source>
</evidence>
<keyword evidence="3 5" id="KW-1133">Transmembrane helix</keyword>
<keyword evidence="4 5" id="KW-0472">Membrane</keyword>
<dbReference type="EMBL" id="MVBO01000097">
    <property type="protein sequence ID" value="OZJ03223.1"/>
    <property type="molecule type" value="Genomic_DNA"/>
</dbReference>
<evidence type="ECO:0000256" key="2">
    <source>
        <dbReference type="ARBA" id="ARBA00022692"/>
    </source>
</evidence>
<reference evidence="6 7" key="1">
    <citation type="journal article" date="2017" name="Mycologia">
        <title>Bifiguratus adelaidae, gen. et sp. nov., a new member of Mucoromycotina in endophytic and soil-dwelling habitats.</title>
        <authorList>
            <person name="Torres-Cruz T.J."/>
            <person name="Billingsley Tobias T.L."/>
            <person name="Almatruk M."/>
            <person name="Hesse C."/>
            <person name="Kuske C.R."/>
            <person name="Desiro A."/>
            <person name="Benucci G.M."/>
            <person name="Bonito G."/>
            <person name="Stajich J.E."/>
            <person name="Dunlap C."/>
            <person name="Arnold A.E."/>
            <person name="Porras-Alfaro A."/>
        </authorList>
    </citation>
    <scope>NUCLEOTIDE SEQUENCE [LARGE SCALE GENOMIC DNA]</scope>
    <source>
        <strain evidence="6 7">AZ0501</strain>
    </source>
</reference>
<dbReference type="PANTHER" id="PTHR23294">
    <property type="entry name" value="ET TRANSLATION PRODUCT-RELATED"/>
    <property type="match status" value="1"/>
</dbReference>
<feature type="transmembrane region" description="Helical" evidence="5">
    <location>
        <begin position="290"/>
        <end position="313"/>
    </location>
</feature>
<feature type="transmembrane region" description="Helical" evidence="5">
    <location>
        <begin position="96"/>
        <end position="119"/>
    </location>
</feature>
<dbReference type="Proteomes" id="UP000242875">
    <property type="component" value="Unassembled WGS sequence"/>
</dbReference>